<dbReference type="PANTHER" id="PTHR10465">
    <property type="entry name" value="TRANSMEMBRANE GTPASE FZO1"/>
    <property type="match status" value="1"/>
</dbReference>
<evidence type="ECO:0000313" key="9">
    <source>
        <dbReference type="Proteomes" id="UP000284998"/>
    </source>
</evidence>
<gene>
    <name evidence="8" type="ORF">DW204_14400</name>
</gene>
<evidence type="ECO:0000256" key="6">
    <source>
        <dbReference type="SAM" id="Coils"/>
    </source>
</evidence>
<dbReference type="AlphaFoldDB" id="A0A414WQH5"/>
<comment type="caution">
    <text evidence="8">The sequence shown here is derived from an EMBL/GenBank/DDBJ whole genome shotgun (WGS) entry which is preliminary data.</text>
</comment>
<dbReference type="InterPro" id="IPR027094">
    <property type="entry name" value="Mitofusin_fam"/>
</dbReference>
<evidence type="ECO:0000256" key="3">
    <source>
        <dbReference type="ARBA" id="ARBA00022801"/>
    </source>
</evidence>
<dbReference type="GO" id="GO:0003924">
    <property type="term" value="F:GTPase activity"/>
    <property type="evidence" value="ECO:0007669"/>
    <property type="project" value="InterPro"/>
</dbReference>
<evidence type="ECO:0000256" key="1">
    <source>
        <dbReference type="ARBA" id="ARBA00004370"/>
    </source>
</evidence>
<keyword evidence="6" id="KW-0175">Coiled coil</keyword>
<sequence length="756" mass="85587">MVTTQITVDDQTPKANSSLNVDKTRLQEWVEKLPQILMDEYRDTNFEITFKGTQEDYQDIISAVEAYGNKINAKCTLDKTADIADAEATIDSIFEEIKKGPIPELKDKAIADAFEKAKNSQFEINVVATMSSGKSTLINALLGQQLMPAANEATTATIVKIVDTDQKNFSAVAYDKSGNTVAKISNVTLADMKKLNDDEKVSSVTIFGNIPFVKSTGMKLVLVDTPGPNNSRDKRHEEMTYKMIANSDKSLVLYVMNGQQLGINDEKIFLDYICQNMKEGGKQSRDRFLFALNKMDSFRPSAKYDGEGCIAKALDAAKKGLEDRGIYNPNLFPVASLPALQIRTKDEDEDEDEDAAELDGFRKRSAKYEEMRFENYYDYTHLTQTDRQRIENWQATHKGDELIEIHTGIPSIELAISQYVNKYARTTKICDLVHSFKDKLEELAAVANLQDAIAKDKNKKAELEKQIEKIKTNIQSAKDAQTLSKDIDKIDLTSKVQTEVKSYLEGVRRDTRSLMSGRNNKVEKIVAKQQCVELEKQVQAISIQIKVQIDMILEKSYKETINKVVEQYKKHLAALNMGINAGALSFNPLNLVSASLSNLSQIIEDNTETADESYYVREEYQKRVEGGFFRKAANILTFGRIADHTYETAYRNKRIAKYVDYVDMNEVASDYIVPFQKELQKTEQSAIEYVSGETIRLKEYLKAELIKIDKLLDEKLSALSQTEADSKAKAEEIALKEKNLKWLMNIQQQVKNIIEF</sequence>
<evidence type="ECO:0000256" key="4">
    <source>
        <dbReference type="ARBA" id="ARBA00023134"/>
    </source>
</evidence>
<protein>
    <recommendedName>
        <fullName evidence="7">Dynamin N-terminal domain-containing protein</fullName>
    </recommendedName>
</protein>
<keyword evidence="5" id="KW-0472">Membrane</keyword>
<evidence type="ECO:0000256" key="2">
    <source>
        <dbReference type="ARBA" id="ARBA00022741"/>
    </source>
</evidence>
<dbReference type="Pfam" id="PF00350">
    <property type="entry name" value="Dynamin_N"/>
    <property type="match status" value="1"/>
</dbReference>
<dbReference type="GO" id="GO:0016020">
    <property type="term" value="C:membrane"/>
    <property type="evidence" value="ECO:0007669"/>
    <property type="project" value="UniProtKB-SubCell"/>
</dbReference>
<dbReference type="InterPro" id="IPR045063">
    <property type="entry name" value="Dynamin_N"/>
</dbReference>
<evidence type="ECO:0000256" key="5">
    <source>
        <dbReference type="ARBA" id="ARBA00023136"/>
    </source>
</evidence>
<keyword evidence="3" id="KW-0378">Hydrolase</keyword>
<accession>A0A414WQH5</accession>
<dbReference type="PANTHER" id="PTHR10465:SF0">
    <property type="entry name" value="SARCALUMENIN"/>
    <property type="match status" value="1"/>
</dbReference>
<dbReference type="GO" id="GO:0005525">
    <property type="term" value="F:GTP binding"/>
    <property type="evidence" value="ECO:0007669"/>
    <property type="project" value="UniProtKB-KW"/>
</dbReference>
<dbReference type="SUPFAM" id="SSF52540">
    <property type="entry name" value="P-loop containing nucleoside triphosphate hydrolases"/>
    <property type="match status" value="1"/>
</dbReference>
<keyword evidence="4" id="KW-0342">GTP-binding</keyword>
<evidence type="ECO:0000313" key="8">
    <source>
        <dbReference type="EMBL" id="RHH39036.1"/>
    </source>
</evidence>
<dbReference type="Proteomes" id="UP000284998">
    <property type="component" value="Unassembled WGS sequence"/>
</dbReference>
<reference evidence="8 9" key="1">
    <citation type="submission" date="2018-08" db="EMBL/GenBank/DDBJ databases">
        <title>A genome reference for cultivated species of the human gut microbiota.</title>
        <authorList>
            <person name="Zou Y."/>
            <person name="Xue W."/>
            <person name="Luo G."/>
        </authorList>
    </citation>
    <scope>NUCLEOTIDE SEQUENCE [LARGE SCALE GENOMIC DNA]</scope>
    <source>
        <strain evidence="8 9">AM17-44</strain>
    </source>
</reference>
<evidence type="ECO:0000259" key="7">
    <source>
        <dbReference type="Pfam" id="PF00350"/>
    </source>
</evidence>
<organism evidence="8 9">
    <name type="scientific">Phocaeicola plebeius</name>
    <dbReference type="NCBI Taxonomy" id="310297"/>
    <lineage>
        <taxon>Bacteria</taxon>
        <taxon>Pseudomonadati</taxon>
        <taxon>Bacteroidota</taxon>
        <taxon>Bacteroidia</taxon>
        <taxon>Bacteroidales</taxon>
        <taxon>Bacteroidaceae</taxon>
        <taxon>Phocaeicola</taxon>
    </lineage>
</organism>
<dbReference type="Gene3D" id="3.40.50.300">
    <property type="entry name" value="P-loop containing nucleotide triphosphate hydrolases"/>
    <property type="match status" value="1"/>
</dbReference>
<dbReference type="GO" id="GO:0008053">
    <property type="term" value="P:mitochondrial fusion"/>
    <property type="evidence" value="ECO:0007669"/>
    <property type="project" value="TreeGrafter"/>
</dbReference>
<dbReference type="InterPro" id="IPR027417">
    <property type="entry name" value="P-loop_NTPase"/>
</dbReference>
<feature type="domain" description="Dynamin N-terminal" evidence="7">
    <location>
        <begin position="124"/>
        <end position="271"/>
    </location>
</feature>
<proteinExistence type="predicted"/>
<keyword evidence="2" id="KW-0547">Nucleotide-binding</keyword>
<comment type="subcellular location">
    <subcellularLocation>
        <location evidence="1">Membrane</location>
    </subcellularLocation>
</comment>
<feature type="coiled-coil region" evidence="6">
    <location>
        <begin position="446"/>
        <end position="480"/>
    </location>
</feature>
<name>A0A414WQH5_9BACT</name>
<dbReference type="EMBL" id="QRJS01000060">
    <property type="protein sequence ID" value="RHH39036.1"/>
    <property type="molecule type" value="Genomic_DNA"/>
</dbReference>